<dbReference type="EMBL" id="CP022187">
    <property type="protein sequence ID" value="AWI74581.1"/>
    <property type="molecule type" value="Genomic_DNA"/>
</dbReference>
<reference evidence="2 3" key="1">
    <citation type="submission" date="2017-06" db="EMBL/GenBank/DDBJ databases">
        <title>Azoarcus.</title>
        <authorList>
            <person name="Woo J.-H."/>
            <person name="Kim H.-S."/>
        </authorList>
    </citation>
    <scope>NUCLEOTIDE SEQUENCE [LARGE SCALE GENOMIC DNA]</scope>
    <source>
        <strain evidence="2 3">TSPY31</strain>
    </source>
</reference>
<evidence type="ECO:0000256" key="1">
    <source>
        <dbReference type="SAM" id="MobiDB-lite"/>
    </source>
</evidence>
<dbReference type="AlphaFoldDB" id="A0A2U8GLT6"/>
<dbReference type="KEGG" id="acom:CEW83_04620"/>
<accession>A0A2U8GLT6</accession>
<evidence type="ECO:0008006" key="4">
    <source>
        <dbReference type="Google" id="ProtNLM"/>
    </source>
</evidence>
<protein>
    <recommendedName>
        <fullName evidence="4">Catalase</fullName>
    </recommendedName>
</protein>
<feature type="compositionally biased region" description="Basic and acidic residues" evidence="1">
    <location>
        <begin position="44"/>
        <end position="56"/>
    </location>
</feature>
<evidence type="ECO:0000313" key="3">
    <source>
        <dbReference type="Proteomes" id="UP000244930"/>
    </source>
</evidence>
<evidence type="ECO:0000313" key="2">
    <source>
        <dbReference type="EMBL" id="AWI74581.1"/>
    </source>
</evidence>
<organism evidence="2 3">
    <name type="scientific">Parazoarcus communis</name>
    <dbReference type="NCBI Taxonomy" id="41977"/>
    <lineage>
        <taxon>Bacteria</taxon>
        <taxon>Pseudomonadati</taxon>
        <taxon>Pseudomonadota</taxon>
        <taxon>Betaproteobacteria</taxon>
        <taxon>Rhodocyclales</taxon>
        <taxon>Zoogloeaceae</taxon>
        <taxon>Parazoarcus</taxon>
    </lineage>
</organism>
<dbReference type="RefSeq" id="WP_108948287.1">
    <property type="nucleotide sequence ID" value="NZ_CP022187.1"/>
</dbReference>
<dbReference type="Proteomes" id="UP000244930">
    <property type="component" value="Chromosome"/>
</dbReference>
<keyword evidence="3" id="KW-1185">Reference proteome</keyword>
<feature type="region of interest" description="Disordered" evidence="1">
    <location>
        <begin position="1"/>
        <end position="63"/>
    </location>
</feature>
<gene>
    <name evidence="2" type="ORF">CEW83_04620</name>
</gene>
<dbReference type="InterPro" id="IPR021973">
    <property type="entry name" value="SprA-related"/>
</dbReference>
<dbReference type="Pfam" id="PF12118">
    <property type="entry name" value="SprA-related"/>
    <property type="match status" value="1"/>
</dbReference>
<proteinExistence type="predicted"/>
<name>A0A2U8GLT6_9RHOO</name>
<feature type="compositionally biased region" description="Polar residues" evidence="1">
    <location>
        <begin position="1"/>
        <end position="21"/>
    </location>
</feature>
<sequence>MMTSGVTSSLTAYTPSAQGNAANRRVPDETALSESEQQALAQLEARDKQVRAHEQAHVSAGGELITSGASFTYQVGPDNKRYAVAGEVGIDTSPGSTPEETLERATRIRAAALAPADPSAQDRQVAAQADRMAIEARREINAQAKAEPALADRRETALNQLVSQVSATPTARPTIDTYA</sequence>